<dbReference type="RefSeq" id="WP_071831867.1">
    <property type="nucleotide sequence ID" value="NZ_LSRP01000047.1"/>
</dbReference>
<feature type="signal peptide" evidence="2">
    <location>
        <begin position="1"/>
        <end position="25"/>
    </location>
</feature>
<dbReference type="PANTHER" id="PTHR38847:SF1">
    <property type="entry name" value="PSEUDOURIDINE SYNTHASE RSUA_RLUA-LIKE DOMAIN-CONTAINING PROTEIN"/>
    <property type="match status" value="1"/>
</dbReference>
<dbReference type="Proteomes" id="UP000182661">
    <property type="component" value="Unassembled WGS sequence"/>
</dbReference>
<proteinExistence type="predicted"/>
<accession>A0A657LXR1</accession>
<reference evidence="3 4" key="1">
    <citation type="submission" date="2016-02" db="EMBL/GenBank/DDBJ databases">
        <title>Genome sequencing of a beta-galactosidase producing bacteria Rhizobium sp. 59.</title>
        <authorList>
            <person name="Wang D."/>
            <person name="Kot W."/>
            <person name="Qin Y."/>
            <person name="Hansen L."/>
            <person name="Naqvi K."/>
            <person name="Rensing C."/>
        </authorList>
    </citation>
    <scope>NUCLEOTIDE SEQUENCE [LARGE SCALE GENOMIC DNA]</scope>
    <source>
        <strain evidence="3 4">59</strain>
    </source>
</reference>
<gene>
    <name evidence="3" type="ORF">AX760_25625</name>
</gene>
<feature type="compositionally biased region" description="Polar residues" evidence="1">
    <location>
        <begin position="113"/>
        <end position="126"/>
    </location>
</feature>
<feature type="chain" id="PRO_5024999622" description="DUF4360 domain-containing protein" evidence="2">
    <location>
        <begin position="26"/>
        <end position="238"/>
    </location>
</feature>
<evidence type="ECO:0000256" key="2">
    <source>
        <dbReference type="SAM" id="SignalP"/>
    </source>
</evidence>
<dbReference type="EMBL" id="LSRP01000047">
    <property type="protein sequence ID" value="OJF99943.1"/>
    <property type="molecule type" value="Genomic_DNA"/>
</dbReference>
<comment type="caution">
    <text evidence="3">The sequence shown here is derived from an EMBL/GenBank/DDBJ whole genome shotgun (WGS) entry which is preliminary data.</text>
</comment>
<evidence type="ECO:0008006" key="5">
    <source>
        <dbReference type="Google" id="ProtNLM"/>
    </source>
</evidence>
<evidence type="ECO:0000313" key="4">
    <source>
        <dbReference type="Proteomes" id="UP000182661"/>
    </source>
</evidence>
<protein>
    <recommendedName>
        <fullName evidence="5">DUF4360 domain-containing protein</fullName>
    </recommendedName>
</protein>
<evidence type="ECO:0000313" key="3">
    <source>
        <dbReference type="EMBL" id="OJF99943.1"/>
    </source>
</evidence>
<dbReference type="AlphaFoldDB" id="A0A657LXR1"/>
<keyword evidence="2" id="KW-0732">Signal</keyword>
<evidence type="ECO:0000256" key="1">
    <source>
        <dbReference type="SAM" id="MobiDB-lite"/>
    </source>
</evidence>
<name>A0A657LXR1_9HYPH</name>
<dbReference type="Pfam" id="PF14273">
    <property type="entry name" value="DUF4360"/>
    <property type="match status" value="1"/>
</dbReference>
<keyword evidence="4" id="KW-1185">Reference proteome</keyword>
<organism evidence="3 4">
    <name type="scientific">Pararhizobium antarcticum</name>
    <dbReference type="NCBI Taxonomy" id="1798805"/>
    <lineage>
        <taxon>Bacteria</taxon>
        <taxon>Pseudomonadati</taxon>
        <taxon>Pseudomonadota</taxon>
        <taxon>Alphaproteobacteria</taxon>
        <taxon>Hyphomicrobiales</taxon>
        <taxon>Rhizobiaceae</taxon>
        <taxon>Rhizobium/Agrobacterium group</taxon>
        <taxon>Pararhizobium</taxon>
    </lineage>
</organism>
<sequence length="238" mass="24249">MGLPVPLAAGLVLSVFPIGLFPAQAADGCAPGTSSTVTSPDGNATSVLFDDFSAVGGGTAGIARGTTTCNLSIAVTQPEGYSVFAVDYRGFVTVEDGQTATITSDKPGEQKTIRTSIDGPTQEDVQSGEQIGGFGSDTIQLGVTIIAEGPVNETDFAAGLFLDTIDFARIGFTTAGSVTASLDQLANQRQAAAIDLMDTAQLMLGGYQSIQGETSLALFGSSNAPAAGFNGRWVRIPL</sequence>
<dbReference type="PANTHER" id="PTHR38847">
    <property type="match status" value="1"/>
</dbReference>
<feature type="region of interest" description="Disordered" evidence="1">
    <location>
        <begin position="103"/>
        <end position="126"/>
    </location>
</feature>
<dbReference type="InterPro" id="IPR025649">
    <property type="entry name" value="DUF4360"/>
</dbReference>